<organism evidence="2 3">
    <name type="scientific">Cirrhinus molitorella</name>
    <name type="common">mud carp</name>
    <dbReference type="NCBI Taxonomy" id="172907"/>
    <lineage>
        <taxon>Eukaryota</taxon>
        <taxon>Metazoa</taxon>
        <taxon>Chordata</taxon>
        <taxon>Craniata</taxon>
        <taxon>Vertebrata</taxon>
        <taxon>Euteleostomi</taxon>
        <taxon>Actinopterygii</taxon>
        <taxon>Neopterygii</taxon>
        <taxon>Teleostei</taxon>
        <taxon>Ostariophysi</taxon>
        <taxon>Cypriniformes</taxon>
        <taxon>Cyprinidae</taxon>
        <taxon>Labeoninae</taxon>
        <taxon>Labeonini</taxon>
        <taxon>Cirrhinus</taxon>
    </lineage>
</organism>
<comment type="caution">
    <text evidence="2">The sequence shown here is derived from an EMBL/GenBank/DDBJ whole genome shotgun (WGS) entry which is preliminary data.</text>
</comment>
<proteinExistence type="predicted"/>
<protein>
    <submittedName>
        <fullName evidence="2">Uncharacterized protein</fullName>
    </submittedName>
</protein>
<feature type="region of interest" description="Disordered" evidence="1">
    <location>
        <begin position="1"/>
        <end position="28"/>
    </location>
</feature>
<gene>
    <name evidence="2" type="ORF">QQF64_036447</name>
</gene>
<feature type="compositionally biased region" description="Polar residues" evidence="1">
    <location>
        <begin position="19"/>
        <end position="28"/>
    </location>
</feature>
<dbReference type="EMBL" id="JAYMGO010000004">
    <property type="protein sequence ID" value="KAL1276824.1"/>
    <property type="molecule type" value="Genomic_DNA"/>
</dbReference>
<evidence type="ECO:0000256" key="1">
    <source>
        <dbReference type="SAM" id="MobiDB-lite"/>
    </source>
</evidence>
<reference evidence="2 3" key="1">
    <citation type="submission" date="2023-09" db="EMBL/GenBank/DDBJ databases">
        <authorList>
            <person name="Wang M."/>
        </authorList>
    </citation>
    <scope>NUCLEOTIDE SEQUENCE [LARGE SCALE GENOMIC DNA]</scope>
    <source>
        <strain evidence="2">GT-2023</strain>
        <tissue evidence="2">Liver</tissue>
    </source>
</reference>
<evidence type="ECO:0000313" key="2">
    <source>
        <dbReference type="EMBL" id="KAL1276824.1"/>
    </source>
</evidence>
<evidence type="ECO:0000313" key="3">
    <source>
        <dbReference type="Proteomes" id="UP001558613"/>
    </source>
</evidence>
<name>A0ABR3NIN6_9TELE</name>
<keyword evidence="3" id="KW-1185">Reference proteome</keyword>
<accession>A0ABR3NIN6</accession>
<dbReference type="Proteomes" id="UP001558613">
    <property type="component" value="Unassembled WGS sequence"/>
</dbReference>
<sequence length="28" mass="3280">MKRMRLVEAVVEDNEKLSTSRLRTSENS</sequence>
<feature type="non-terminal residue" evidence="2">
    <location>
        <position position="28"/>
    </location>
</feature>